<organism evidence="1 2">
    <name type="scientific">Pontibacter saemangeumensis</name>
    <dbReference type="NCBI Taxonomy" id="1084525"/>
    <lineage>
        <taxon>Bacteria</taxon>
        <taxon>Pseudomonadati</taxon>
        <taxon>Bacteroidota</taxon>
        <taxon>Cytophagia</taxon>
        <taxon>Cytophagales</taxon>
        <taxon>Hymenobacteraceae</taxon>
        <taxon>Pontibacter</taxon>
    </lineage>
</organism>
<name>A0ABP8L9L1_9BACT</name>
<evidence type="ECO:0000313" key="2">
    <source>
        <dbReference type="Proteomes" id="UP001500552"/>
    </source>
</evidence>
<sequence>MWLVLCVPARAAFISRPGQALYPLSPAPELAAPTLLELTEKLVKMN</sequence>
<keyword evidence="2" id="KW-1185">Reference proteome</keyword>
<protein>
    <recommendedName>
        <fullName evidence="3">Iron complex transport system substrate-binding protein</fullName>
    </recommendedName>
</protein>
<gene>
    <name evidence="1" type="ORF">GCM10023188_06500</name>
</gene>
<proteinExistence type="predicted"/>
<comment type="caution">
    <text evidence="1">The sequence shown here is derived from an EMBL/GenBank/DDBJ whole genome shotgun (WGS) entry which is preliminary data.</text>
</comment>
<dbReference type="Proteomes" id="UP001500552">
    <property type="component" value="Unassembled WGS sequence"/>
</dbReference>
<evidence type="ECO:0000313" key="1">
    <source>
        <dbReference type="EMBL" id="GAA4425492.1"/>
    </source>
</evidence>
<dbReference type="EMBL" id="BAABHC010000002">
    <property type="protein sequence ID" value="GAA4425492.1"/>
    <property type="molecule type" value="Genomic_DNA"/>
</dbReference>
<reference evidence="2" key="1">
    <citation type="journal article" date="2019" name="Int. J. Syst. Evol. Microbiol.">
        <title>The Global Catalogue of Microorganisms (GCM) 10K type strain sequencing project: providing services to taxonomists for standard genome sequencing and annotation.</title>
        <authorList>
            <consortium name="The Broad Institute Genomics Platform"/>
            <consortium name="The Broad Institute Genome Sequencing Center for Infectious Disease"/>
            <person name="Wu L."/>
            <person name="Ma J."/>
        </authorList>
    </citation>
    <scope>NUCLEOTIDE SEQUENCE [LARGE SCALE GENOMIC DNA]</scope>
    <source>
        <strain evidence="2">JCM 17926</strain>
    </source>
</reference>
<evidence type="ECO:0008006" key="3">
    <source>
        <dbReference type="Google" id="ProtNLM"/>
    </source>
</evidence>
<accession>A0ABP8L9L1</accession>